<dbReference type="InterPro" id="IPR013154">
    <property type="entry name" value="ADH-like_N"/>
</dbReference>
<organism evidence="2 3">
    <name type="scientific">Rugosimonospora acidiphila</name>
    <dbReference type="NCBI Taxonomy" id="556531"/>
    <lineage>
        <taxon>Bacteria</taxon>
        <taxon>Bacillati</taxon>
        <taxon>Actinomycetota</taxon>
        <taxon>Actinomycetes</taxon>
        <taxon>Micromonosporales</taxon>
        <taxon>Micromonosporaceae</taxon>
        <taxon>Rugosimonospora</taxon>
    </lineage>
</organism>
<reference evidence="3" key="1">
    <citation type="journal article" date="2019" name="Int. J. Syst. Evol. Microbiol.">
        <title>The Global Catalogue of Microorganisms (GCM) 10K type strain sequencing project: providing services to taxonomists for standard genome sequencing and annotation.</title>
        <authorList>
            <consortium name="The Broad Institute Genomics Platform"/>
            <consortium name="The Broad Institute Genome Sequencing Center for Infectious Disease"/>
            <person name="Wu L."/>
            <person name="Ma J."/>
        </authorList>
    </citation>
    <scope>NUCLEOTIDE SEQUENCE [LARGE SCALE GENOMIC DNA]</scope>
    <source>
        <strain evidence="3">JCM 18304</strain>
    </source>
</reference>
<evidence type="ECO:0000313" key="3">
    <source>
        <dbReference type="Proteomes" id="UP001501570"/>
    </source>
</evidence>
<dbReference type="Gene3D" id="3.90.180.10">
    <property type="entry name" value="Medium-chain alcohol dehydrogenases, catalytic domain"/>
    <property type="match status" value="1"/>
</dbReference>
<dbReference type="CDD" id="cd05289">
    <property type="entry name" value="MDR_like_2"/>
    <property type="match status" value="1"/>
</dbReference>
<dbReference type="SMART" id="SM00829">
    <property type="entry name" value="PKS_ER"/>
    <property type="match status" value="1"/>
</dbReference>
<dbReference type="Gene3D" id="3.40.50.720">
    <property type="entry name" value="NAD(P)-binding Rossmann-like Domain"/>
    <property type="match status" value="1"/>
</dbReference>
<dbReference type="RefSeq" id="WP_345635284.1">
    <property type="nucleotide sequence ID" value="NZ_BAABJQ010000022.1"/>
</dbReference>
<dbReference type="InterPro" id="IPR036291">
    <property type="entry name" value="NAD(P)-bd_dom_sf"/>
</dbReference>
<evidence type="ECO:0000313" key="2">
    <source>
        <dbReference type="EMBL" id="GAA5194813.1"/>
    </source>
</evidence>
<comment type="caution">
    <text evidence="2">The sequence shown here is derived from an EMBL/GenBank/DDBJ whole genome shotgun (WGS) entry which is preliminary data.</text>
</comment>
<sequence>MTEPRSEPADDRMAACGVAEPSGAVQSLRLPRPAPPGPGEILIDVLAAGVGPWDRLLFTGGWDVGLRFPGALGVEGAGRVVAVGPDVTYPAVGDPVFAHGAPLSGHSGFWAEQVSLLAAHAAVVPEGLDPRRAAALPVNGLTAKQALDELHLSRGESLLVTNGAGATGAIAVQLAVAAGVHVTATASPRSFDQVRGHGAAEVVDYHSPDWPRRFGRTFDAALTTAPGTAATAAQLVRPGGRLCSITSDAPTSTAELAATDLYVRPDAQALALLAARLLDGTLDLLPIQPLSLDEGPAAFERATHGQTGGSKLVLLPTGPTSA</sequence>
<protein>
    <submittedName>
        <fullName evidence="2">NADP-dependent oxidoreductase</fullName>
    </submittedName>
</protein>
<dbReference type="PANTHER" id="PTHR11695">
    <property type="entry name" value="ALCOHOL DEHYDROGENASE RELATED"/>
    <property type="match status" value="1"/>
</dbReference>
<name>A0ABP9SG98_9ACTN</name>
<keyword evidence="3" id="KW-1185">Reference proteome</keyword>
<gene>
    <name evidence="2" type="ORF">GCM10023322_60120</name>
</gene>
<dbReference type="InterPro" id="IPR050700">
    <property type="entry name" value="YIM1/Zinc_Alcohol_DH_Fams"/>
</dbReference>
<dbReference type="Pfam" id="PF13602">
    <property type="entry name" value="ADH_zinc_N_2"/>
    <property type="match status" value="1"/>
</dbReference>
<accession>A0ABP9SG98</accession>
<dbReference type="Pfam" id="PF08240">
    <property type="entry name" value="ADH_N"/>
    <property type="match status" value="1"/>
</dbReference>
<dbReference type="InterPro" id="IPR011032">
    <property type="entry name" value="GroES-like_sf"/>
</dbReference>
<dbReference type="PANTHER" id="PTHR11695:SF294">
    <property type="entry name" value="RETICULON-4-INTERACTING PROTEIN 1, MITOCHONDRIAL"/>
    <property type="match status" value="1"/>
</dbReference>
<evidence type="ECO:0000259" key="1">
    <source>
        <dbReference type="SMART" id="SM00829"/>
    </source>
</evidence>
<dbReference type="SUPFAM" id="SSF51735">
    <property type="entry name" value="NAD(P)-binding Rossmann-fold domains"/>
    <property type="match status" value="1"/>
</dbReference>
<proteinExistence type="predicted"/>
<dbReference type="Proteomes" id="UP001501570">
    <property type="component" value="Unassembled WGS sequence"/>
</dbReference>
<feature type="domain" description="Enoyl reductase (ER)" evidence="1">
    <location>
        <begin position="23"/>
        <end position="314"/>
    </location>
</feature>
<dbReference type="InterPro" id="IPR020843">
    <property type="entry name" value="ER"/>
</dbReference>
<dbReference type="SUPFAM" id="SSF50129">
    <property type="entry name" value="GroES-like"/>
    <property type="match status" value="1"/>
</dbReference>
<dbReference type="EMBL" id="BAABJQ010000022">
    <property type="protein sequence ID" value="GAA5194813.1"/>
    <property type="molecule type" value="Genomic_DNA"/>
</dbReference>